<evidence type="ECO:0000313" key="2">
    <source>
        <dbReference type="EMBL" id="JAA67388.1"/>
    </source>
</evidence>
<dbReference type="InterPro" id="IPR002970">
    <property type="entry name" value="Tick_his-bd"/>
</dbReference>
<dbReference type="InterPro" id="IPR012674">
    <property type="entry name" value="Calycin"/>
</dbReference>
<name>A0A0K8R920_IXORI</name>
<reference evidence="2" key="1">
    <citation type="submission" date="2012-12" db="EMBL/GenBank/DDBJ databases">
        <title>Identification and characterization of a phenylalanine ammonia-lyase gene family in Isatis indigotica Fort.</title>
        <authorList>
            <person name="Liu Q."/>
            <person name="Chen J."/>
            <person name="Zhou X."/>
            <person name="Di P."/>
            <person name="Xiao Y."/>
            <person name="Xuan H."/>
            <person name="Zhang L."/>
            <person name="Chen W."/>
        </authorList>
    </citation>
    <scope>NUCLEOTIDE SEQUENCE</scope>
    <source>
        <tissue evidence="2">Salivary gland</tissue>
    </source>
</reference>
<dbReference type="GO" id="GO:0043176">
    <property type="term" value="F:amine binding"/>
    <property type="evidence" value="ECO:0007669"/>
    <property type="project" value="InterPro"/>
</dbReference>
<feature type="signal peptide" evidence="1">
    <location>
        <begin position="1"/>
        <end position="17"/>
    </location>
</feature>
<protein>
    <submittedName>
        <fullName evidence="2">Putative salivary lipocalin</fullName>
    </submittedName>
</protein>
<dbReference type="Pfam" id="PF02098">
    <property type="entry name" value="His_binding"/>
    <property type="match status" value="1"/>
</dbReference>
<proteinExistence type="evidence at transcript level"/>
<feature type="chain" id="PRO_5005516870" evidence="1">
    <location>
        <begin position="18"/>
        <end position="197"/>
    </location>
</feature>
<sequence>MYLAAVVLATLSATTLASEKKNVDSPERQLKLSPYQDAWKSVENRAKRYQLYRSYESDKMFGGSSKCMFIKQTHHNTSHKTAVTEMGYYNSTANKIMNFTACTRVVKTDSYTKDNVIRAGPCGNLSIFADSPIIFSDYVTCDVVRAPHTGNPFDCELWVAEDSITNVKSICEFAYDVFCNTTMKYSIFDGTCCDQIK</sequence>
<dbReference type="SUPFAM" id="SSF50814">
    <property type="entry name" value="Lipocalins"/>
    <property type="match status" value="1"/>
</dbReference>
<dbReference type="AlphaFoldDB" id="A0A0K8R920"/>
<evidence type="ECO:0000256" key="1">
    <source>
        <dbReference type="SAM" id="SignalP"/>
    </source>
</evidence>
<dbReference type="GO" id="GO:0030682">
    <property type="term" value="P:symbiont-mediated perturbation of host defenses"/>
    <property type="evidence" value="ECO:0007669"/>
    <property type="project" value="InterPro"/>
</dbReference>
<dbReference type="Gene3D" id="2.40.128.20">
    <property type="match status" value="1"/>
</dbReference>
<organism evidence="2">
    <name type="scientific">Ixodes ricinus</name>
    <name type="common">Common tick</name>
    <name type="synonym">Acarus ricinus</name>
    <dbReference type="NCBI Taxonomy" id="34613"/>
    <lineage>
        <taxon>Eukaryota</taxon>
        <taxon>Metazoa</taxon>
        <taxon>Ecdysozoa</taxon>
        <taxon>Arthropoda</taxon>
        <taxon>Chelicerata</taxon>
        <taxon>Arachnida</taxon>
        <taxon>Acari</taxon>
        <taxon>Parasitiformes</taxon>
        <taxon>Ixodida</taxon>
        <taxon>Ixodoidea</taxon>
        <taxon>Ixodidae</taxon>
        <taxon>Ixodinae</taxon>
        <taxon>Ixodes</taxon>
    </lineage>
</organism>
<dbReference type="EMBL" id="GADI01006420">
    <property type="protein sequence ID" value="JAA67388.1"/>
    <property type="molecule type" value="mRNA"/>
</dbReference>
<accession>A0A0K8R920</accession>
<keyword evidence="1" id="KW-0732">Signal</keyword>